<evidence type="ECO:0000313" key="2">
    <source>
        <dbReference type="EMBL" id="PKK65722.1"/>
    </source>
</evidence>
<name>A0A2N1MVM1_9GLOM</name>
<accession>A0A2N1MVM1</accession>
<evidence type="ECO:0000313" key="3">
    <source>
        <dbReference type="Proteomes" id="UP000233469"/>
    </source>
</evidence>
<gene>
    <name evidence="2" type="ORF">RhiirC2_57845</name>
</gene>
<feature type="transmembrane region" description="Helical" evidence="1">
    <location>
        <begin position="97"/>
        <end position="115"/>
    </location>
</feature>
<keyword evidence="1" id="KW-0812">Transmembrane</keyword>
<evidence type="ECO:0000256" key="1">
    <source>
        <dbReference type="SAM" id="Phobius"/>
    </source>
</evidence>
<dbReference type="Proteomes" id="UP000233469">
    <property type="component" value="Unassembled WGS sequence"/>
</dbReference>
<keyword evidence="1" id="KW-1133">Transmembrane helix</keyword>
<dbReference type="EMBL" id="LLXL01001209">
    <property type="protein sequence ID" value="PKK65722.1"/>
    <property type="molecule type" value="Genomic_DNA"/>
</dbReference>
<reference evidence="2 3" key="1">
    <citation type="submission" date="2016-04" db="EMBL/GenBank/DDBJ databases">
        <title>Genome analyses suggest a sexual origin of heterokaryosis in a supposedly ancient asexual fungus.</title>
        <authorList>
            <person name="Ropars J."/>
            <person name="Sedzielewska K."/>
            <person name="Noel J."/>
            <person name="Charron P."/>
            <person name="Farinelli L."/>
            <person name="Marton T."/>
            <person name="Kruger M."/>
            <person name="Pelin A."/>
            <person name="Brachmann A."/>
            <person name="Corradi N."/>
        </authorList>
    </citation>
    <scope>NUCLEOTIDE SEQUENCE [LARGE SCALE GENOMIC DNA]</scope>
    <source>
        <strain evidence="2 3">C2</strain>
    </source>
</reference>
<protein>
    <submittedName>
        <fullName evidence="2">Uncharacterized protein</fullName>
    </submittedName>
</protein>
<sequence>MESSCKLIVHSFHIQNQYSSSSSHLLFVSHHFFSSPITPLRLPSLLFTSHHSLIVSHHSSSSPITSFRLPSLLFVSHHFFLFPITTFHLSSCPISPFCFLSLLITLFFSFVFYYFPLLHCYFIFLLESFSLVIIIYLSFYLLLLFKYGDFVL</sequence>
<comment type="caution">
    <text evidence="2">The sequence shown here is derived from an EMBL/GenBank/DDBJ whole genome shotgun (WGS) entry which is preliminary data.</text>
</comment>
<proteinExistence type="predicted"/>
<feature type="transmembrane region" description="Helical" evidence="1">
    <location>
        <begin position="121"/>
        <end position="145"/>
    </location>
</feature>
<keyword evidence="1" id="KW-0472">Membrane</keyword>
<organism evidence="2 3">
    <name type="scientific">Rhizophagus irregularis</name>
    <dbReference type="NCBI Taxonomy" id="588596"/>
    <lineage>
        <taxon>Eukaryota</taxon>
        <taxon>Fungi</taxon>
        <taxon>Fungi incertae sedis</taxon>
        <taxon>Mucoromycota</taxon>
        <taxon>Glomeromycotina</taxon>
        <taxon>Glomeromycetes</taxon>
        <taxon>Glomerales</taxon>
        <taxon>Glomeraceae</taxon>
        <taxon>Rhizophagus</taxon>
    </lineage>
</organism>
<dbReference type="AlphaFoldDB" id="A0A2N1MVM1"/>
<reference evidence="2 3" key="2">
    <citation type="submission" date="2017-10" db="EMBL/GenBank/DDBJ databases">
        <title>Extensive intraspecific genome diversity in a model arbuscular mycorrhizal fungus.</title>
        <authorList>
            <person name="Chen E.C.H."/>
            <person name="Morin E."/>
            <person name="Baudet D."/>
            <person name="Noel J."/>
            <person name="Ndikumana S."/>
            <person name="Charron P."/>
            <person name="St-Onge C."/>
            <person name="Giorgi J."/>
            <person name="Grigoriev I.V."/>
            <person name="Roux C."/>
            <person name="Martin F.M."/>
            <person name="Corradi N."/>
        </authorList>
    </citation>
    <scope>NUCLEOTIDE SEQUENCE [LARGE SCALE GENOMIC DNA]</scope>
    <source>
        <strain evidence="2 3">C2</strain>
    </source>
</reference>